<accession>A0A9D2U907</accession>
<dbReference type="EMBL" id="DWUU01000060">
    <property type="protein sequence ID" value="HJD43338.1"/>
    <property type="molecule type" value="Genomic_DNA"/>
</dbReference>
<dbReference type="Pfam" id="PF18960">
    <property type="entry name" value="DUF5702"/>
    <property type="match status" value="1"/>
</dbReference>
<evidence type="ECO:0000313" key="1">
    <source>
        <dbReference type="EMBL" id="HJD43338.1"/>
    </source>
</evidence>
<sequence length="468" mass="52357">MNMKKAEITAFLSMVFVLLVSFVLGMLEVSVIQTSKSMSRLTADRALFSLFGGYQSELFEDYHVFALDGSYGSGTFSEEQLTARLHYYGSTQIRHEITGIRYLTDNSGMEFREQVLESMEAKYGISLVRKFTGLTQQWEETEIQGEQMEQKEADLAADIRAVKGDGEEQLQQEAGGDPFTCLEVLDKSGVLSLVMPEEMTLSGREIRPAEQASARSLRIGYGTLPQRQGMDGLEERLLFNEYVLMNFTNAAMDSGEESAGENETPARSLAYETEYILEGKSSDRENLEAVLLKIFFIRMALNYMYLMTDSAKQGETMTLATVISTILLIPEAVEIVSQLLLFAWAAGESVVDLQILLSGRRAPLVKTAESWRMPLSSLLTIGSSAKRLSDTDTEGGISYEDYLRMFLFLRNTEDVTMRTLDRVEENLSVEHALGNIRADQCITKLELMNEAGIAGGITYTFPAYFGYR</sequence>
<dbReference type="AlphaFoldDB" id="A0A9D2U907"/>
<proteinExistence type="predicted"/>
<evidence type="ECO:0000313" key="2">
    <source>
        <dbReference type="Proteomes" id="UP000823909"/>
    </source>
</evidence>
<reference evidence="1" key="1">
    <citation type="journal article" date="2021" name="PeerJ">
        <title>Extensive microbial diversity within the chicken gut microbiome revealed by metagenomics and culture.</title>
        <authorList>
            <person name="Gilroy R."/>
            <person name="Ravi A."/>
            <person name="Getino M."/>
            <person name="Pursley I."/>
            <person name="Horton D.L."/>
            <person name="Alikhan N.F."/>
            <person name="Baker D."/>
            <person name="Gharbi K."/>
            <person name="Hall N."/>
            <person name="Watson M."/>
            <person name="Adriaenssens E.M."/>
            <person name="Foster-Nyarko E."/>
            <person name="Jarju S."/>
            <person name="Secka A."/>
            <person name="Antonio M."/>
            <person name="Oren A."/>
            <person name="Chaudhuri R.R."/>
            <person name="La Ragione R."/>
            <person name="Hildebrand F."/>
            <person name="Pallen M.J."/>
        </authorList>
    </citation>
    <scope>NUCLEOTIDE SEQUENCE</scope>
    <source>
        <strain evidence="1">ChiBcec15-3976</strain>
    </source>
</reference>
<comment type="caution">
    <text evidence="1">The sequence shown here is derived from an EMBL/GenBank/DDBJ whole genome shotgun (WGS) entry which is preliminary data.</text>
</comment>
<reference evidence="1" key="2">
    <citation type="submission" date="2021-04" db="EMBL/GenBank/DDBJ databases">
        <authorList>
            <person name="Gilroy R."/>
        </authorList>
    </citation>
    <scope>NUCLEOTIDE SEQUENCE</scope>
    <source>
        <strain evidence="1">ChiBcec15-3976</strain>
    </source>
</reference>
<organism evidence="1 2">
    <name type="scientific">Candidatus Mediterraneibacter quadrami</name>
    <dbReference type="NCBI Taxonomy" id="2838684"/>
    <lineage>
        <taxon>Bacteria</taxon>
        <taxon>Bacillati</taxon>
        <taxon>Bacillota</taxon>
        <taxon>Clostridia</taxon>
        <taxon>Lachnospirales</taxon>
        <taxon>Lachnospiraceae</taxon>
        <taxon>Mediterraneibacter</taxon>
    </lineage>
</organism>
<name>A0A9D2U907_9FIRM</name>
<gene>
    <name evidence="1" type="ORF">H9910_10145</name>
</gene>
<dbReference type="InterPro" id="IPR043756">
    <property type="entry name" value="DUF5702"/>
</dbReference>
<protein>
    <submittedName>
        <fullName evidence="1">Uncharacterized protein</fullName>
    </submittedName>
</protein>
<dbReference type="Proteomes" id="UP000823909">
    <property type="component" value="Unassembled WGS sequence"/>
</dbReference>